<keyword evidence="2" id="KW-0479">Metal-binding</keyword>
<dbReference type="PANTHER" id="PTHR12056:SF4">
    <property type="entry name" value="DNA-DIRECTED RNA POLYMERASES I, II, AND III SUBUNIT RPABC4"/>
    <property type="match status" value="1"/>
</dbReference>
<proteinExistence type="inferred from homology"/>
<evidence type="ECO:0000256" key="5">
    <source>
        <dbReference type="ARBA" id="ARBA00025770"/>
    </source>
</evidence>
<comment type="similarity">
    <text evidence="5">Belongs to the archaeal Rpo12/eukaryotic RPC10 RNA polymerase subunit family.</text>
</comment>
<feature type="transmembrane region" description="Helical" evidence="6">
    <location>
        <begin position="69"/>
        <end position="89"/>
    </location>
</feature>
<dbReference type="Proteomes" id="UP000472241">
    <property type="component" value="Unplaced"/>
</dbReference>
<keyword evidence="4" id="KW-0539">Nucleus</keyword>
<reference evidence="7" key="2">
    <citation type="submission" date="2025-09" db="UniProtKB">
        <authorList>
            <consortium name="Ensembl"/>
        </authorList>
    </citation>
    <scope>IDENTIFICATION</scope>
</reference>
<evidence type="ECO:0000256" key="2">
    <source>
        <dbReference type="ARBA" id="ARBA00022723"/>
    </source>
</evidence>
<evidence type="ECO:0000313" key="8">
    <source>
        <dbReference type="Proteomes" id="UP000472241"/>
    </source>
</evidence>
<dbReference type="GO" id="GO:0005666">
    <property type="term" value="C:RNA polymerase III complex"/>
    <property type="evidence" value="ECO:0007669"/>
    <property type="project" value="TreeGrafter"/>
</dbReference>
<dbReference type="InterPro" id="IPR029040">
    <property type="entry name" value="RPABC4/Spt4"/>
</dbReference>
<evidence type="ECO:0000256" key="6">
    <source>
        <dbReference type="SAM" id="Phobius"/>
    </source>
</evidence>
<evidence type="ECO:0000256" key="4">
    <source>
        <dbReference type="ARBA" id="ARBA00023242"/>
    </source>
</evidence>
<name>A0A667GQC0_LYNCA</name>
<keyword evidence="8" id="KW-1185">Reference proteome</keyword>
<dbReference type="GO" id="GO:0005665">
    <property type="term" value="C:RNA polymerase II, core complex"/>
    <property type="evidence" value="ECO:0007669"/>
    <property type="project" value="TreeGrafter"/>
</dbReference>
<dbReference type="InterPro" id="IPR006591">
    <property type="entry name" value="RNAP_P/RPABC4"/>
</dbReference>
<evidence type="ECO:0000256" key="3">
    <source>
        <dbReference type="ARBA" id="ARBA00022833"/>
    </source>
</evidence>
<dbReference type="GO" id="GO:0003899">
    <property type="term" value="F:DNA-directed RNA polymerase activity"/>
    <property type="evidence" value="ECO:0007669"/>
    <property type="project" value="InterPro"/>
</dbReference>
<comment type="subcellular location">
    <subcellularLocation>
        <location evidence="1">Nucleus</location>
    </subcellularLocation>
</comment>
<dbReference type="SUPFAM" id="SSF63393">
    <property type="entry name" value="RNA polymerase subunits"/>
    <property type="match status" value="1"/>
</dbReference>
<keyword evidence="6" id="KW-0472">Membrane</keyword>
<dbReference type="GO" id="GO:0006351">
    <property type="term" value="P:DNA-templated transcription"/>
    <property type="evidence" value="ECO:0007669"/>
    <property type="project" value="InterPro"/>
</dbReference>
<organism evidence="7 8">
    <name type="scientific">Lynx canadensis</name>
    <name type="common">Canada lynx</name>
    <name type="synonym">Felis canadensis</name>
    <dbReference type="NCBI Taxonomy" id="61383"/>
    <lineage>
        <taxon>Eukaryota</taxon>
        <taxon>Metazoa</taxon>
        <taxon>Chordata</taxon>
        <taxon>Craniata</taxon>
        <taxon>Vertebrata</taxon>
        <taxon>Euteleostomi</taxon>
        <taxon>Mammalia</taxon>
        <taxon>Eutheria</taxon>
        <taxon>Laurasiatheria</taxon>
        <taxon>Carnivora</taxon>
        <taxon>Feliformia</taxon>
        <taxon>Felidae</taxon>
        <taxon>Felinae</taxon>
        <taxon>Lynx</taxon>
    </lineage>
</organism>
<keyword evidence="6" id="KW-0812">Transmembrane</keyword>
<protein>
    <submittedName>
        <fullName evidence="7">Uncharacterized protein</fullName>
    </submittedName>
</protein>
<dbReference type="PANTHER" id="PTHR12056">
    <property type="entry name" value="DNA-DIRECTED RNA POLYMERASES I, II, AND III"/>
    <property type="match status" value="1"/>
</dbReference>
<reference evidence="7" key="1">
    <citation type="submission" date="2025-08" db="UniProtKB">
        <authorList>
            <consortium name="Ensembl"/>
        </authorList>
    </citation>
    <scope>IDENTIFICATION</scope>
</reference>
<dbReference type="GO" id="GO:0008270">
    <property type="term" value="F:zinc ion binding"/>
    <property type="evidence" value="ECO:0007669"/>
    <property type="project" value="InterPro"/>
</dbReference>
<dbReference type="InterPro" id="IPR039747">
    <property type="entry name" value="RPABC4"/>
</dbReference>
<evidence type="ECO:0000313" key="7">
    <source>
        <dbReference type="Ensembl" id="ENSLCNP00005017371.1"/>
    </source>
</evidence>
<keyword evidence="3" id="KW-0862">Zinc</keyword>
<sequence>MKTARAVCPLKQQPTTHISGKCHTENDIKSWDAVGCREHAYRITYKKRIKRLVAFDSQQNMEFREIPSFGFGFAVLLFIVTSFSLAYSLYEYSKIYMISFLNHSAFRCLLIVYKKIIFCSTT</sequence>
<dbReference type="Gene3D" id="2.20.28.30">
    <property type="entry name" value="RNA polymerase ii, chain L"/>
    <property type="match status" value="1"/>
</dbReference>
<dbReference type="Pfam" id="PF03604">
    <property type="entry name" value="Zn_ribbon_RPAB4"/>
    <property type="match status" value="1"/>
</dbReference>
<keyword evidence="6" id="KW-1133">Transmembrane helix</keyword>
<dbReference type="GO" id="GO:0003677">
    <property type="term" value="F:DNA binding"/>
    <property type="evidence" value="ECO:0007669"/>
    <property type="project" value="InterPro"/>
</dbReference>
<dbReference type="GO" id="GO:0005736">
    <property type="term" value="C:RNA polymerase I complex"/>
    <property type="evidence" value="ECO:0007669"/>
    <property type="project" value="TreeGrafter"/>
</dbReference>
<dbReference type="Ensembl" id="ENSLCNT00005019488.1">
    <property type="protein sequence ID" value="ENSLCNP00005017371.1"/>
    <property type="gene ID" value="ENSLCNG00005011430.1"/>
</dbReference>
<evidence type="ECO:0000256" key="1">
    <source>
        <dbReference type="ARBA" id="ARBA00004123"/>
    </source>
</evidence>
<dbReference type="AlphaFoldDB" id="A0A667GQC0"/>
<dbReference type="SMART" id="SM00659">
    <property type="entry name" value="RPOLCX"/>
    <property type="match status" value="1"/>
</dbReference>
<accession>A0A667GQC0</accession>